<name>B9SNF7_RICCO</name>
<protein>
    <submittedName>
        <fullName evidence="1">Uncharacterized protein</fullName>
    </submittedName>
</protein>
<gene>
    <name evidence="1" type="ORF">RCOM_1148600</name>
</gene>
<sequence length="117" mass="12775">MLVLNKNDGPLARRYRTESLFTCLGEEAVIGAVFASFHSFLSPGGSVTERFCVEEITEAISTLGGDTETELQARCPVRDADNKHSIDPPILAFWTDINPIYLSSVIKPLFASSPLSI</sequence>
<keyword evidence="2" id="KW-1185">Reference proteome</keyword>
<proteinExistence type="predicted"/>
<reference evidence="2" key="1">
    <citation type="journal article" date="2010" name="Nat. Biotechnol.">
        <title>Draft genome sequence of the oilseed species Ricinus communis.</title>
        <authorList>
            <person name="Chan A.P."/>
            <person name="Crabtree J."/>
            <person name="Zhao Q."/>
            <person name="Lorenzi H."/>
            <person name="Orvis J."/>
            <person name="Puiu D."/>
            <person name="Melake-Berhan A."/>
            <person name="Jones K.M."/>
            <person name="Redman J."/>
            <person name="Chen G."/>
            <person name="Cahoon E.B."/>
            <person name="Gedil M."/>
            <person name="Stanke M."/>
            <person name="Haas B.J."/>
            <person name="Wortman J.R."/>
            <person name="Fraser-Liggett C.M."/>
            <person name="Ravel J."/>
            <person name="Rabinowicz P.D."/>
        </authorList>
    </citation>
    <scope>NUCLEOTIDE SEQUENCE [LARGE SCALE GENOMIC DNA]</scope>
    <source>
        <strain evidence="2">cv. Hale</strain>
    </source>
</reference>
<organism evidence="1 2">
    <name type="scientific">Ricinus communis</name>
    <name type="common">Castor bean</name>
    <dbReference type="NCBI Taxonomy" id="3988"/>
    <lineage>
        <taxon>Eukaryota</taxon>
        <taxon>Viridiplantae</taxon>
        <taxon>Streptophyta</taxon>
        <taxon>Embryophyta</taxon>
        <taxon>Tracheophyta</taxon>
        <taxon>Spermatophyta</taxon>
        <taxon>Magnoliopsida</taxon>
        <taxon>eudicotyledons</taxon>
        <taxon>Gunneridae</taxon>
        <taxon>Pentapetalae</taxon>
        <taxon>rosids</taxon>
        <taxon>fabids</taxon>
        <taxon>Malpighiales</taxon>
        <taxon>Euphorbiaceae</taxon>
        <taxon>Acalyphoideae</taxon>
        <taxon>Acalypheae</taxon>
        <taxon>Ricinus</taxon>
    </lineage>
</organism>
<dbReference type="EMBL" id="EQ974045">
    <property type="protein sequence ID" value="EEF34835.1"/>
    <property type="molecule type" value="Genomic_DNA"/>
</dbReference>
<accession>B9SNF7</accession>
<dbReference type="AlphaFoldDB" id="B9SNF7"/>
<dbReference type="InParanoid" id="B9SNF7"/>
<dbReference type="Proteomes" id="UP000008311">
    <property type="component" value="Unassembled WGS sequence"/>
</dbReference>
<evidence type="ECO:0000313" key="2">
    <source>
        <dbReference type="Proteomes" id="UP000008311"/>
    </source>
</evidence>
<evidence type="ECO:0000313" key="1">
    <source>
        <dbReference type="EMBL" id="EEF34835.1"/>
    </source>
</evidence>